<name>A0AC61NDM7_9BACT</name>
<protein>
    <submittedName>
        <fullName evidence="1">Phosphatase PAP2 family protein</fullName>
    </submittedName>
</protein>
<sequence length="459" mass="51483">MYCLSQCKNMCIWALLFCLFISQNIAQATDKKKEYPSVFNWKAVQTNSMDSIPYPTEKLYPKYFDNRIVIPVSMMAMGGLLWNQRGDVKEMRDNYMLGYKFHIDDYMQYAPGAIVYGLNALGIEGHHTVKRATVSLGASVIIMGVAVNALKYTVKEPRPDGSASNSFPSGHTAMAFTMATFLHKEYGLYRSPIYSMVGYALAGATGIYRVLNNKHWISDVMFGAGIGILSTEAGYALTQCMMGDKGTRSLENRKQKRYHSAKPHFTRIYIGRTMPLGLLNNEESPEIYATHGVEYGMKAGYFLNTHWGIGGEMNATSFWMQTRRDLLNAKPELMGSASVYIGPAYSTMVGKYCRFDADLLGGYWVGAKNKITSLDPEDTIDGVPLTITWKPSSSFGFSTSASFHRMIGSNFGLGVYGRYAMSRPAFKMESNQPQEEEFSEDLFNWQQWSVGLSLTGYLW</sequence>
<accession>A0AC61NDM7</accession>
<dbReference type="EMBL" id="CP081303">
    <property type="protein sequence ID" value="QZE13657.1"/>
    <property type="molecule type" value="Genomic_DNA"/>
</dbReference>
<proteinExistence type="predicted"/>
<evidence type="ECO:0000313" key="2">
    <source>
        <dbReference type="Proteomes" id="UP000826212"/>
    </source>
</evidence>
<keyword evidence="2" id="KW-1185">Reference proteome</keyword>
<reference evidence="1" key="1">
    <citation type="submission" date="2021-08" db="EMBL/GenBank/DDBJ databases">
        <title>Novel anaerobic bacterium isolated from sea squirt in East Sea, Republic of Korea.</title>
        <authorList>
            <person name="Nguyen T.H."/>
            <person name="Li Z."/>
            <person name="Lee Y.-J."/>
            <person name="Ko J."/>
            <person name="Kim S.-G."/>
        </authorList>
    </citation>
    <scope>NUCLEOTIDE SEQUENCE</scope>
    <source>
        <strain evidence="1">KCTC 25031</strain>
    </source>
</reference>
<organism evidence="1 2">
    <name type="scientific">Halosquirtibacter laminarini</name>
    <dbReference type="NCBI Taxonomy" id="3374600"/>
    <lineage>
        <taxon>Bacteria</taxon>
        <taxon>Pseudomonadati</taxon>
        <taxon>Bacteroidota</taxon>
        <taxon>Bacteroidia</taxon>
        <taxon>Marinilabiliales</taxon>
        <taxon>Prolixibacteraceae</taxon>
        <taxon>Halosquirtibacter</taxon>
    </lineage>
</organism>
<evidence type="ECO:0000313" key="1">
    <source>
        <dbReference type="EMBL" id="QZE13657.1"/>
    </source>
</evidence>
<dbReference type="Proteomes" id="UP000826212">
    <property type="component" value="Chromosome"/>
</dbReference>
<gene>
    <name evidence="1" type="ORF">K4L44_13950</name>
</gene>